<evidence type="ECO:0008006" key="3">
    <source>
        <dbReference type="Google" id="ProtNLM"/>
    </source>
</evidence>
<dbReference type="Proteomes" id="UP000182771">
    <property type="component" value="Unassembled WGS sequence"/>
</dbReference>
<reference evidence="1 2" key="1">
    <citation type="submission" date="2016-10" db="EMBL/GenBank/DDBJ databases">
        <authorList>
            <person name="Varghese N."/>
            <person name="Submissions S."/>
        </authorList>
    </citation>
    <scope>NUCLEOTIDE SEQUENCE [LARGE SCALE GENOMIC DNA]</scope>
    <source>
        <strain evidence="1 2">DSM 11449</strain>
    </source>
</reference>
<proteinExistence type="predicted"/>
<comment type="caution">
    <text evidence="1">The sequence shown here is derived from an EMBL/GenBank/DDBJ whole genome shotgun (WGS) entry which is preliminary data.</text>
</comment>
<dbReference type="GeneID" id="85016238"/>
<sequence length="137" mass="16368">MKSYLISTITDFIDAPIALVYDIVTDNSNFQWREEVKDIELLEEGFIEYYKAGGYTLFSNIRKIENEYYAFTMQHKLFIGEWEGKFESYKGGTKICFQEKIHIKNFFLRLMAPLFWNLKRIQQNYITALKVKVYANK</sequence>
<dbReference type="RefSeq" id="WP_016420265.1">
    <property type="nucleotide sequence ID" value="NZ_FNND01000002.1"/>
</dbReference>
<dbReference type="OrthoDB" id="1149573at2"/>
<organism evidence="1 2">
    <name type="scientific">Capnocytophaga granulosa</name>
    <dbReference type="NCBI Taxonomy" id="45242"/>
    <lineage>
        <taxon>Bacteria</taxon>
        <taxon>Pseudomonadati</taxon>
        <taxon>Bacteroidota</taxon>
        <taxon>Flavobacteriia</taxon>
        <taxon>Flavobacteriales</taxon>
        <taxon>Flavobacteriaceae</taxon>
        <taxon>Capnocytophaga</taxon>
    </lineage>
</organism>
<accession>A0A1H2TAU9</accession>
<name>A0A1H2TAU9_9FLAO</name>
<gene>
    <name evidence="1" type="ORF">SAMN05444420_102140</name>
</gene>
<dbReference type="AlphaFoldDB" id="A0A1H2TAU9"/>
<dbReference type="SUPFAM" id="SSF55961">
    <property type="entry name" value="Bet v1-like"/>
    <property type="match status" value="1"/>
</dbReference>
<evidence type="ECO:0000313" key="2">
    <source>
        <dbReference type="Proteomes" id="UP000182771"/>
    </source>
</evidence>
<evidence type="ECO:0000313" key="1">
    <source>
        <dbReference type="EMBL" id="SDW41022.1"/>
    </source>
</evidence>
<protein>
    <recommendedName>
        <fullName evidence="3">Polyketide cyclase / dehydrase and lipid transport</fullName>
    </recommendedName>
</protein>
<dbReference type="EMBL" id="FNND01000002">
    <property type="protein sequence ID" value="SDW41022.1"/>
    <property type="molecule type" value="Genomic_DNA"/>
</dbReference>
<keyword evidence="2" id="KW-1185">Reference proteome</keyword>